<feature type="compositionally biased region" description="Pro residues" evidence="4">
    <location>
        <begin position="1323"/>
        <end position="1332"/>
    </location>
</feature>
<feature type="compositionally biased region" description="Acidic residues" evidence="4">
    <location>
        <begin position="967"/>
        <end position="976"/>
    </location>
</feature>
<dbReference type="PANTHER" id="PTHR22872">
    <property type="entry name" value="BTK-BINDING PROTEIN-RELATED"/>
    <property type="match status" value="1"/>
</dbReference>
<dbReference type="PROSITE" id="PS50097">
    <property type="entry name" value="BTB"/>
    <property type="match status" value="2"/>
</dbReference>
<dbReference type="InterPro" id="IPR003173">
    <property type="entry name" value="PC4_C"/>
</dbReference>
<dbReference type="PROSITE" id="PS50297">
    <property type="entry name" value="ANK_REP_REGION"/>
    <property type="match status" value="2"/>
</dbReference>
<feature type="compositionally biased region" description="Basic residues" evidence="4">
    <location>
        <begin position="992"/>
        <end position="1001"/>
    </location>
</feature>
<accession>A0AAE1EVK5</accession>
<dbReference type="CDD" id="cd18500">
    <property type="entry name" value="BACK_IBtk"/>
    <property type="match status" value="1"/>
</dbReference>
<sequence length="1531" mass="169594">MNRGKEVECTQTCRSRQHGARITAAIIRGTEAQAIAYMKSLCQRCCYVADETGKTALHTAASCGKKKIVKWLISKGVPLNQRDLESGYTPLHRALFYGHLHVACILIQAGCSVSTLDYDALTPLDHVNFDRHPVVSFTGSLPTHVYVWGSNTNYNLGQQAKQKPECVEALHREGHWITDLAMSKFHTVFVSSNGRVYTCGHGQGGRLGLHTNAPVITPQPIKTFSSINVVKAAVGPDHSLFLTDSGQVYSCGNNIHHQLGHNPPPENVYTPKLVMWHKSQKEVFAGIGAAKYHSVMWTSRMLYTCGLNAGQLGFFKNTNEPTVIIPRNVTSIVLKEDGNLACVGVSDGATVLSTSHGDVYVLHQYQIRKVTSKMLGIVKIACVGGYLDSKVGVAGLKEHGGDDLKIAVLTGEGAGHLYIWTQQSSCLSRCLFSISRKISVVDFCLSRHGFSIVTDEGEAFSGVLLLNRERKSSNKTTIKKAFGPFRQLFEFLDPASCVTLRLTRLPTLHRTTSIMCDPKGDNFAALQNDPSSFLLDLPEVSPSSWKADFRSFLEEASEMDSIHDVLIICGLQKIPAHSYMLASRSGYFRSHLCVDKNNQPTGDKENPSPNAWSVLKENGKICFVVPDVNPDLMKEVLTYIYIGTCPFLTLPSVRNVKRNKGHNVSEKVNINTTLEESAFSHDDENMKRQTASKSRKKKGRKASEVKSTNSTNFQNMKSLAWNLQISSLVKELEKMKMYNLLEESDFDSIKEQKIHVKETPYQREKYKKLWDVMINSKNGDLLGAHKCVLAAKLEYFRCMFSAGWLEATSSQTLNIPLPTSILTILLDYLYEDDSARLHQSHDPEFVCSVLAVADQFLVTRLKEICEKVLGGLLTLKNAADLLEFACRCNAEKLKVTAIQFICLNLPAVLENGSLLSIDNSELLGEISEYYRKFVHRMACRLLTPYDCHPYPEELERTLEENPVTLPESDEEWEDDTPSPREKSTPGSGGHSSTRRKKRPHRNSQGDGRSRKASTSSSLSTSSLEYDPCKDLENDLEALNFDDLKERDPIESTVERFSELHTVATRVNGSSVEQQKCQSNTADLPDFHGWKQVNRKKSTSGSMLQQDSPDREIPDCQKTDTGKKSDYLHNMVLQPSQANDSSTPESSSSVKTTILHFPTLQDAIVSTQKTLHSTKSGKITKLSQKQRKKLAAEVQVTHSAKEEQAKILSNQSSPWGKSTQAWGIANTNVADVQSPTSGSTTTLADIMKAEETKVVKSPPVTIPKVKRSGIGTVSSQVSPGKCWNAGKSSNVAWSMIATSPPGSPLPGSLPSPSSTQGVDSASSPAPPPPPPPSFSHILLEEETLSDNLLRERSKPLSLIQIEDRAIEELLAFYGASECFEEKITVTREGGVSRFTRIGKQEDKKKKKPRDTVSNPLYSERGGNMADKGKRSLDDSDSDSGPEDRNVEQPAKSSGGGAKRFKTSDGEVYFELEKLKRVTVREFRNKIYVDIREFYEKDGKMLPGKKGIALSTSMWIKLKNLIDDVDEEIQKVA</sequence>
<evidence type="ECO:0000256" key="4">
    <source>
        <dbReference type="SAM" id="MobiDB-lite"/>
    </source>
</evidence>
<feature type="region of interest" description="Disordered" evidence="4">
    <location>
        <begin position="958"/>
        <end position="1027"/>
    </location>
</feature>
<dbReference type="Gene3D" id="2.130.10.30">
    <property type="entry name" value="Regulator of chromosome condensation 1/beta-lactamase-inhibitor protein II"/>
    <property type="match status" value="1"/>
</dbReference>
<feature type="repeat" description="RCC1" evidence="3">
    <location>
        <begin position="143"/>
        <end position="193"/>
    </location>
</feature>
<dbReference type="EMBL" id="JAWQEG010004308">
    <property type="protein sequence ID" value="KAK3862160.1"/>
    <property type="molecule type" value="Genomic_DNA"/>
</dbReference>
<feature type="repeat" description="RCC1" evidence="3">
    <location>
        <begin position="194"/>
        <end position="245"/>
    </location>
</feature>
<feature type="region of interest" description="Disordered" evidence="4">
    <location>
        <begin position="1293"/>
        <end position="1333"/>
    </location>
</feature>
<dbReference type="PROSITE" id="PS50012">
    <property type="entry name" value="RCC1_3"/>
    <property type="match status" value="3"/>
</dbReference>
<feature type="domain" description="BTB" evidence="5">
    <location>
        <begin position="563"/>
        <end position="643"/>
    </location>
</feature>
<keyword evidence="1" id="KW-0677">Repeat</keyword>
<evidence type="ECO:0000313" key="7">
    <source>
        <dbReference type="Proteomes" id="UP001286313"/>
    </source>
</evidence>
<dbReference type="Proteomes" id="UP001286313">
    <property type="component" value="Unassembled WGS sequence"/>
</dbReference>
<feature type="domain" description="BTB" evidence="5">
    <location>
        <begin position="770"/>
        <end position="833"/>
    </location>
</feature>
<dbReference type="SUPFAM" id="SSF48403">
    <property type="entry name" value="Ankyrin repeat"/>
    <property type="match status" value="1"/>
</dbReference>
<dbReference type="SUPFAM" id="SSF54695">
    <property type="entry name" value="POZ domain"/>
    <property type="match status" value="2"/>
</dbReference>
<protein>
    <recommendedName>
        <fullName evidence="5">BTB domain-containing protein</fullName>
    </recommendedName>
</protein>
<feature type="repeat" description="ANK" evidence="2">
    <location>
        <begin position="86"/>
        <end position="118"/>
    </location>
</feature>
<proteinExistence type="predicted"/>
<evidence type="ECO:0000256" key="3">
    <source>
        <dbReference type="PROSITE-ProRule" id="PRU00235"/>
    </source>
</evidence>
<keyword evidence="2" id="KW-0040">ANK repeat</keyword>
<dbReference type="SUPFAM" id="SSF50985">
    <property type="entry name" value="RCC1/BLIP-II"/>
    <property type="match status" value="1"/>
</dbReference>
<feature type="region of interest" description="Disordered" evidence="4">
    <location>
        <begin position="1395"/>
        <end position="1458"/>
    </location>
</feature>
<dbReference type="Gene3D" id="2.30.31.10">
    <property type="entry name" value="Transcriptional Coactivator Pc4, Chain A"/>
    <property type="match status" value="1"/>
</dbReference>
<dbReference type="SMART" id="SM00225">
    <property type="entry name" value="BTB"/>
    <property type="match status" value="2"/>
</dbReference>
<comment type="caution">
    <text evidence="6">The sequence shown here is derived from an EMBL/GenBank/DDBJ whole genome shotgun (WGS) entry which is preliminary data.</text>
</comment>
<dbReference type="PANTHER" id="PTHR22872:SF2">
    <property type="entry name" value="INHIBITOR OF BRUTON TYROSINE KINASE"/>
    <property type="match status" value="1"/>
</dbReference>
<feature type="compositionally biased region" description="Basic and acidic residues" evidence="4">
    <location>
        <begin position="1107"/>
        <end position="1125"/>
    </location>
</feature>
<dbReference type="InterPro" id="IPR051625">
    <property type="entry name" value="Signaling_Regulatory_Domain"/>
</dbReference>
<name>A0AAE1EVK5_PETCI</name>
<feature type="region of interest" description="Disordered" evidence="4">
    <location>
        <begin position="1093"/>
        <end position="1125"/>
    </location>
</feature>
<dbReference type="InterPro" id="IPR036770">
    <property type="entry name" value="Ankyrin_rpt-contain_sf"/>
</dbReference>
<dbReference type="GO" id="GO:0003677">
    <property type="term" value="F:DNA binding"/>
    <property type="evidence" value="ECO:0007669"/>
    <property type="project" value="InterPro"/>
</dbReference>
<gene>
    <name evidence="6" type="ORF">Pcinc_031952</name>
</gene>
<evidence type="ECO:0000256" key="1">
    <source>
        <dbReference type="ARBA" id="ARBA00022737"/>
    </source>
</evidence>
<dbReference type="PROSITE" id="PS50088">
    <property type="entry name" value="ANK_REPEAT"/>
    <property type="match status" value="2"/>
</dbReference>
<dbReference type="InterPro" id="IPR009044">
    <property type="entry name" value="ssDNA-bd_transcriptional_reg"/>
</dbReference>
<dbReference type="InterPro" id="IPR000210">
    <property type="entry name" value="BTB/POZ_dom"/>
</dbReference>
<feature type="repeat" description="RCC1" evidence="3">
    <location>
        <begin position="246"/>
        <end position="300"/>
    </location>
</feature>
<dbReference type="InterPro" id="IPR009091">
    <property type="entry name" value="RCC1/BLIP-II"/>
</dbReference>
<feature type="compositionally biased region" description="Basic and acidic residues" evidence="4">
    <location>
        <begin position="678"/>
        <end position="687"/>
    </location>
</feature>
<dbReference type="InterPro" id="IPR000408">
    <property type="entry name" value="Reg_chr_condens"/>
</dbReference>
<feature type="region of interest" description="Disordered" evidence="4">
    <location>
        <begin position="675"/>
        <end position="709"/>
    </location>
</feature>
<dbReference type="Pfam" id="PF02229">
    <property type="entry name" value="PC4"/>
    <property type="match status" value="1"/>
</dbReference>
<reference evidence="6" key="1">
    <citation type="submission" date="2023-10" db="EMBL/GenBank/DDBJ databases">
        <title>Genome assemblies of two species of porcelain crab, Petrolisthes cinctipes and Petrolisthes manimaculis (Anomura: Porcellanidae).</title>
        <authorList>
            <person name="Angst P."/>
        </authorList>
    </citation>
    <scope>NUCLEOTIDE SEQUENCE</scope>
    <source>
        <strain evidence="6">PB745_01</strain>
        <tissue evidence="6">Gill</tissue>
    </source>
</reference>
<dbReference type="SUPFAM" id="SSF54447">
    <property type="entry name" value="ssDNA-binding transcriptional regulator domain"/>
    <property type="match status" value="1"/>
</dbReference>
<dbReference type="InterPro" id="IPR002110">
    <property type="entry name" value="Ankyrin_rpt"/>
</dbReference>
<evidence type="ECO:0000256" key="2">
    <source>
        <dbReference type="PROSITE-ProRule" id="PRU00023"/>
    </source>
</evidence>
<keyword evidence="7" id="KW-1185">Reference proteome</keyword>
<dbReference type="Pfam" id="PF00651">
    <property type="entry name" value="BTB"/>
    <property type="match status" value="2"/>
</dbReference>
<evidence type="ECO:0000259" key="5">
    <source>
        <dbReference type="PROSITE" id="PS50097"/>
    </source>
</evidence>
<dbReference type="InterPro" id="IPR011333">
    <property type="entry name" value="SKP1/BTB/POZ_sf"/>
</dbReference>
<evidence type="ECO:0000313" key="6">
    <source>
        <dbReference type="EMBL" id="KAK3862160.1"/>
    </source>
</evidence>
<organism evidence="6 7">
    <name type="scientific">Petrolisthes cinctipes</name>
    <name type="common">Flat porcelain crab</name>
    <dbReference type="NCBI Taxonomy" id="88211"/>
    <lineage>
        <taxon>Eukaryota</taxon>
        <taxon>Metazoa</taxon>
        <taxon>Ecdysozoa</taxon>
        <taxon>Arthropoda</taxon>
        <taxon>Crustacea</taxon>
        <taxon>Multicrustacea</taxon>
        <taxon>Malacostraca</taxon>
        <taxon>Eumalacostraca</taxon>
        <taxon>Eucarida</taxon>
        <taxon>Decapoda</taxon>
        <taxon>Pleocyemata</taxon>
        <taxon>Anomura</taxon>
        <taxon>Galatheoidea</taxon>
        <taxon>Porcellanidae</taxon>
        <taxon>Petrolisthes</taxon>
    </lineage>
</organism>
<dbReference type="Gene3D" id="1.25.40.20">
    <property type="entry name" value="Ankyrin repeat-containing domain"/>
    <property type="match status" value="1"/>
</dbReference>
<dbReference type="GO" id="GO:0006355">
    <property type="term" value="P:regulation of DNA-templated transcription"/>
    <property type="evidence" value="ECO:0007669"/>
    <property type="project" value="InterPro"/>
</dbReference>
<feature type="compositionally biased region" description="Low complexity" evidence="4">
    <location>
        <begin position="1013"/>
        <end position="1023"/>
    </location>
</feature>
<dbReference type="Pfam" id="PF00415">
    <property type="entry name" value="RCC1"/>
    <property type="match status" value="2"/>
</dbReference>
<dbReference type="Pfam" id="PF12796">
    <property type="entry name" value="Ank_2"/>
    <property type="match status" value="1"/>
</dbReference>
<feature type="repeat" description="ANK" evidence="2">
    <location>
        <begin position="52"/>
        <end position="84"/>
    </location>
</feature>
<dbReference type="Gene3D" id="3.30.710.10">
    <property type="entry name" value="Potassium Channel Kv1.1, Chain A"/>
    <property type="match status" value="2"/>
</dbReference>
<dbReference type="SMART" id="SM00248">
    <property type="entry name" value="ANK"/>
    <property type="match status" value="3"/>
</dbReference>